<dbReference type="RefSeq" id="WP_268779526.1">
    <property type="nucleotide sequence ID" value="NZ_JAPRAT010000008.1"/>
</dbReference>
<protein>
    <submittedName>
        <fullName evidence="1">Uncharacterized protein</fullName>
    </submittedName>
</protein>
<dbReference type="EMBL" id="JAPRAT010000008">
    <property type="protein sequence ID" value="MCZ0702757.1"/>
    <property type="molecule type" value="Genomic_DNA"/>
</dbReference>
<organism evidence="1 2">
    <name type="scientific">Natronobacillus azotifigens</name>
    <dbReference type="NCBI Taxonomy" id="472978"/>
    <lineage>
        <taxon>Bacteria</taxon>
        <taxon>Bacillati</taxon>
        <taxon>Bacillota</taxon>
        <taxon>Bacilli</taxon>
        <taxon>Bacillales</taxon>
        <taxon>Bacillaceae</taxon>
        <taxon>Natronobacillus</taxon>
    </lineage>
</organism>
<keyword evidence="2" id="KW-1185">Reference proteome</keyword>
<dbReference type="Proteomes" id="UP001084197">
    <property type="component" value="Unassembled WGS sequence"/>
</dbReference>
<evidence type="ECO:0000313" key="1">
    <source>
        <dbReference type="EMBL" id="MCZ0702757.1"/>
    </source>
</evidence>
<evidence type="ECO:0000313" key="2">
    <source>
        <dbReference type="Proteomes" id="UP001084197"/>
    </source>
</evidence>
<accession>A0A9J6RB25</accession>
<name>A0A9J6RB25_9BACI</name>
<proteinExistence type="predicted"/>
<comment type="caution">
    <text evidence="1">The sequence shown here is derived from an EMBL/GenBank/DDBJ whole genome shotgun (WGS) entry which is preliminary data.</text>
</comment>
<dbReference type="AlphaFoldDB" id="A0A9J6RB25"/>
<reference evidence="1" key="1">
    <citation type="submission" date="2022-11" db="EMBL/GenBank/DDBJ databases">
        <title>WGS of Natronobacillus azotifigens 24KS-1, an anaerobic diazotrophic haloalkaliphile from soda-rich habitats.</title>
        <authorList>
            <person name="Sorokin D.Y."/>
            <person name="Merkel A.Y."/>
        </authorList>
    </citation>
    <scope>NUCLEOTIDE SEQUENCE</scope>
    <source>
        <strain evidence="1">24KS-1</strain>
    </source>
</reference>
<gene>
    <name evidence="1" type="ORF">OWO01_06000</name>
</gene>
<sequence length="86" mass="10133">MSENILWDWMEEYIKNAISNEKEKNLSDLILLLLIQRQRRLDVEDRATMNNDEHISGDLEGRIDQIVFKQKQAFEALINQLSADSK</sequence>